<keyword evidence="2" id="KW-0175">Coiled coil</keyword>
<dbReference type="Pfam" id="PF25989">
    <property type="entry name" value="YknX_C"/>
    <property type="match status" value="1"/>
</dbReference>
<evidence type="ECO:0000259" key="5">
    <source>
        <dbReference type="Pfam" id="PF25989"/>
    </source>
</evidence>
<evidence type="ECO:0000259" key="4">
    <source>
        <dbReference type="Pfam" id="PF25954"/>
    </source>
</evidence>
<dbReference type="InterPro" id="IPR058792">
    <property type="entry name" value="Beta-barrel_RND_2"/>
</dbReference>
<feature type="domain" description="YknX-like C-terminal permuted SH3-like" evidence="5">
    <location>
        <begin position="282"/>
        <end position="349"/>
    </location>
</feature>
<dbReference type="PANTHER" id="PTHR30469:SF15">
    <property type="entry name" value="HLYD FAMILY OF SECRETION PROTEINS"/>
    <property type="match status" value="1"/>
</dbReference>
<dbReference type="Gene3D" id="2.40.30.170">
    <property type="match status" value="1"/>
</dbReference>
<dbReference type="InterPro" id="IPR058637">
    <property type="entry name" value="YknX-like_C"/>
</dbReference>
<dbReference type="RefSeq" id="WP_263336724.1">
    <property type="nucleotide sequence ID" value="NZ_JAOVQO010000011.1"/>
</dbReference>
<comment type="caution">
    <text evidence="6">The sequence shown here is derived from an EMBL/GenBank/DDBJ whole genome shotgun (WGS) entry which is preliminary data.</text>
</comment>
<dbReference type="Proteomes" id="UP001209535">
    <property type="component" value="Unassembled WGS sequence"/>
</dbReference>
<accession>A0ABT2X4J2</accession>
<evidence type="ECO:0000313" key="6">
    <source>
        <dbReference type="EMBL" id="MCU9848866.1"/>
    </source>
</evidence>
<sequence>MRWIALTLALALALPAAAEDAPAPDTAAPRPVVSVIVNPETGLPISYVGTIVARIRADLGFPLIGTVAERPVSAGDTVAGGEVLARLDPEELDADLRAAEAGVTVAEAQLNSATDARDRARELAARGVGSETRREDAERAYVAAEARLEQARAALARAEDMRGLATLTAPQDGVVTEVFAEPGTPLDAGQPVLRLAATGEREIVIDISDSDAAAMRTGMAFDVTLAANPAITAAATLTRIDPVAERSTRTRRAHLTLTEPPDAYRLGALARVTPSIGVEAGVVLPLSAVLDPEGAAAVWTVDRDDHSVRRVPVTLGPGTGDYVLIADGLSPGDEVVVKGIHSLEDGQIVGPRVAE</sequence>
<name>A0ABT2X4J2_9RHOB</name>
<organism evidence="6 7">
    <name type="scientific">Albidovulum salinarum</name>
    <dbReference type="NCBI Taxonomy" id="2984153"/>
    <lineage>
        <taxon>Bacteria</taxon>
        <taxon>Pseudomonadati</taxon>
        <taxon>Pseudomonadota</taxon>
        <taxon>Alphaproteobacteria</taxon>
        <taxon>Rhodobacterales</taxon>
        <taxon>Paracoccaceae</taxon>
        <taxon>Albidovulum</taxon>
    </lineage>
</organism>
<dbReference type="SUPFAM" id="SSF111369">
    <property type="entry name" value="HlyD-like secretion proteins"/>
    <property type="match status" value="1"/>
</dbReference>
<reference evidence="6 7" key="1">
    <citation type="submission" date="2022-10" db="EMBL/GenBank/DDBJ databases">
        <title>Defluviimonas sp. nov., isolated from ocean surface sediments.</title>
        <authorList>
            <person name="He W."/>
            <person name="Wang L."/>
            <person name="Zhang D.-F."/>
        </authorList>
    </citation>
    <scope>NUCLEOTIDE SEQUENCE [LARGE SCALE GENOMIC DNA]</scope>
    <source>
        <strain evidence="6 7">WL0024</strain>
    </source>
</reference>
<keyword evidence="7" id="KW-1185">Reference proteome</keyword>
<feature type="chain" id="PRO_5045092249" evidence="3">
    <location>
        <begin position="19"/>
        <end position="355"/>
    </location>
</feature>
<comment type="similarity">
    <text evidence="1">Belongs to the membrane fusion protein (MFP) (TC 8.A.1) family.</text>
</comment>
<dbReference type="EMBL" id="JAOVQO010000011">
    <property type="protein sequence ID" value="MCU9848866.1"/>
    <property type="molecule type" value="Genomic_DNA"/>
</dbReference>
<evidence type="ECO:0000256" key="2">
    <source>
        <dbReference type="SAM" id="Coils"/>
    </source>
</evidence>
<dbReference type="NCBIfam" id="TIGR01730">
    <property type="entry name" value="RND_mfp"/>
    <property type="match status" value="1"/>
</dbReference>
<dbReference type="InterPro" id="IPR006143">
    <property type="entry name" value="RND_pump_MFP"/>
</dbReference>
<dbReference type="Gene3D" id="2.40.50.100">
    <property type="match status" value="1"/>
</dbReference>
<keyword evidence="3" id="KW-0732">Signal</keyword>
<dbReference type="Gene3D" id="1.10.287.470">
    <property type="entry name" value="Helix hairpin bin"/>
    <property type="match status" value="1"/>
</dbReference>
<dbReference type="PANTHER" id="PTHR30469">
    <property type="entry name" value="MULTIDRUG RESISTANCE PROTEIN MDTA"/>
    <property type="match status" value="1"/>
</dbReference>
<feature type="domain" description="CusB-like beta-barrel" evidence="4">
    <location>
        <begin position="204"/>
        <end position="273"/>
    </location>
</feature>
<protein>
    <submittedName>
        <fullName evidence="6">Efflux RND transporter periplasmic adaptor subunit</fullName>
    </submittedName>
</protein>
<feature type="signal peptide" evidence="3">
    <location>
        <begin position="1"/>
        <end position="18"/>
    </location>
</feature>
<feature type="coiled-coil region" evidence="2">
    <location>
        <begin position="103"/>
        <end position="161"/>
    </location>
</feature>
<evidence type="ECO:0000256" key="3">
    <source>
        <dbReference type="SAM" id="SignalP"/>
    </source>
</evidence>
<proteinExistence type="inferred from homology"/>
<evidence type="ECO:0000256" key="1">
    <source>
        <dbReference type="ARBA" id="ARBA00009477"/>
    </source>
</evidence>
<evidence type="ECO:0000313" key="7">
    <source>
        <dbReference type="Proteomes" id="UP001209535"/>
    </source>
</evidence>
<gene>
    <name evidence="6" type="ORF">OEZ60_12715</name>
</gene>
<dbReference type="Pfam" id="PF25954">
    <property type="entry name" value="Beta-barrel_RND_2"/>
    <property type="match status" value="1"/>
</dbReference>
<dbReference type="Gene3D" id="2.40.420.20">
    <property type="match status" value="1"/>
</dbReference>